<dbReference type="Proteomes" id="UP000544222">
    <property type="component" value="Unassembled WGS sequence"/>
</dbReference>
<dbReference type="PRINTS" id="PR00742">
    <property type="entry name" value="GLHYDRLASE35"/>
</dbReference>
<keyword evidence="5" id="KW-1185">Reference proteome</keyword>
<comment type="similarity">
    <text evidence="1 2">Belongs to the glycosyl hydrolase 35 family.</text>
</comment>
<dbReference type="InterPro" id="IPR031330">
    <property type="entry name" value="Gly_Hdrlase_35_cat"/>
</dbReference>
<dbReference type="GO" id="GO:0005975">
    <property type="term" value="P:carbohydrate metabolic process"/>
    <property type="evidence" value="ECO:0007669"/>
    <property type="project" value="InterPro"/>
</dbReference>
<dbReference type="InterPro" id="IPR001944">
    <property type="entry name" value="Glycoside_Hdrlase_35"/>
</dbReference>
<protein>
    <recommendedName>
        <fullName evidence="3">Glycoside hydrolase 35 catalytic domain-containing protein</fullName>
    </recommendedName>
</protein>
<comment type="caution">
    <text evidence="4">The sequence shown here is derived from an EMBL/GenBank/DDBJ whole genome shotgun (WGS) entry which is preliminary data.</text>
</comment>
<dbReference type="Gene3D" id="2.60.120.260">
    <property type="entry name" value="Galactose-binding domain-like"/>
    <property type="match status" value="1"/>
</dbReference>
<sequence length="895" mass="103767">MSQLQYKIDASNVMRVPEIGRLKMGNSGTRKERIQVNSLYMTCGGKPVIPVMGEIHFSRLKPNQWEDCILKMKACGINIISTYLFWNYHEEIEGQFDWRHEKNIRKFVQLCQKDSVNVFLRIGPWSHGEVRNGGTPDWILSKTYLINRSNDVVYQHYVKQYFREIAKQLKGLYYKDGGNIIGIQLENEYWFEKRGEAHILWLKKIVKELGMDVPLYTVTGWGGGSVPPFEVIPMWGGYADEPWLESVHKDVLPWNFKFDFFRDNKHIGNNPLNQKQYMNYDNYPYFTCEMGVGVQNTYHRRLTINPIDGLGMVLAKLGSGSNLVGYYMFAGGTNPHGLLHSTEEERQETGGWSRLPVKSYDFQAAIKESGELSDSYFQVKKINYFLNDFGDRLAPMLPVVYHNTHDSLQLAVRSNNTSGFLFGINYCRYVPKKILLHRQFCVKFSNETLVFPSKGIDIPDSTLFVWPMNFSMGSIILKYATAQLLCEDGNSYIFFQNNKIQPEFAFDHRTIRTVTTSTGVTRKKGNLIVISNLVPSKDCVITLKAKNGDVEHIIVLNERDAEHAWLFKRDGRTEFYISNASLYLNGNNIWALSTQRDVSLYHLQKEVFIHSNISSQKQNTHIQLTTHSLFADSKWLQSGDFKKIPDYMERYHRFFFKEFSLSNPSSFRKVTLYIYPETCCQLNINRKWVQQKIRSNQVNAIDITGYVTKGDNMLFLAFPFVVGKKEFAARVIVEYSNADRVDFSTDLSWLTTDMYTMPTSFSAYNRPERPTIAPSPIYASNLTCPNFREWTLAIPHGILDSLNAFYVHIRYIGDRAELYNGYRLVADDFNNNKSWHIGLQRLNPPPEGDNLRLIIYPLRPSQRIFFDIPPKVSDYGKMEIKNIEIQRERIIHITE</sequence>
<evidence type="ECO:0000256" key="1">
    <source>
        <dbReference type="ARBA" id="ARBA00009809"/>
    </source>
</evidence>
<dbReference type="EMBL" id="JACHYB010000001">
    <property type="protein sequence ID" value="MBB3186551.1"/>
    <property type="molecule type" value="Genomic_DNA"/>
</dbReference>
<organism evidence="4 5">
    <name type="scientific">Microbacter margulisiae</name>
    <dbReference type="NCBI Taxonomy" id="1350067"/>
    <lineage>
        <taxon>Bacteria</taxon>
        <taxon>Pseudomonadati</taxon>
        <taxon>Bacteroidota</taxon>
        <taxon>Bacteroidia</taxon>
        <taxon>Bacteroidales</taxon>
        <taxon>Porphyromonadaceae</taxon>
        <taxon>Microbacter</taxon>
    </lineage>
</organism>
<dbReference type="Gene3D" id="3.20.20.80">
    <property type="entry name" value="Glycosidases"/>
    <property type="match status" value="1"/>
</dbReference>
<feature type="domain" description="Glycoside hydrolase 35 catalytic" evidence="3">
    <location>
        <begin position="42"/>
        <end position="382"/>
    </location>
</feature>
<dbReference type="Pfam" id="PF01301">
    <property type="entry name" value="Glyco_hydro_35"/>
    <property type="match status" value="1"/>
</dbReference>
<dbReference type="RefSeq" id="WP_246392290.1">
    <property type="nucleotide sequence ID" value="NZ_JACHYB010000001.1"/>
</dbReference>
<proteinExistence type="inferred from homology"/>
<evidence type="ECO:0000259" key="3">
    <source>
        <dbReference type="Pfam" id="PF01301"/>
    </source>
</evidence>
<dbReference type="GO" id="GO:0004553">
    <property type="term" value="F:hydrolase activity, hydrolyzing O-glycosyl compounds"/>
    <property type="evidence" value="ECO:0007669"/>
    <property type="project" value="InterPro"/>
</dbReference>
<dbReference type="InterPro" id="IPR017853">
    <property type="entry name" value="GH"/>
</dbReference>
<dbReference type="AlphaFoldDB" id="A0A7W5DPB8"/>
<dbReference type="PANTHER" id="PTHR23421">
    <property type="entry name" value="BETA-GALACTOSIDASE RELATED"/>
    <property type="match status" value="1"/>
</dbReference>
<evidence type="ECO:0000256" key="2">
    <source>
        <dbReference type="RuleBase" id="RU003679"/>
    </source>
</evidence>
<reference evidence="4 5" key="1">
    <citation type="submission" date="2020-08" db="EMBL/GenBank/DDBJ databases">
        <title>Genomic Encyclopedia of Type Strains, Phase IV (KMG-IV): sequencing the most valuable type-strain genomes for metagenomic binning, comparative biology and taxonomic classification.</title>
        <authorList>
            <person name="Goeker M."/>
        </authorList>
    </citation>
    <scope>NUCLEOTIDE SEQUENCE [LARGE SCALE GENOMIC DNA]</scope>
    <source>
        <strain evidence="4 5">DSM 27471</strain>
    </source>
</reference>
<name>A0A7W5DPB8_9PORP</name>
<evidence type="ECO:0000313" key="4">
    <source>
        <dbReference type="EMBL" id="MBB3186551.1"/>
    </source>
</evidence>
<accession>A0A7W5DPB8</accession>
<dbReference type="SUPFAM" id="SSF51445">
    <property type="entry name" value="(Trans)glycosidases"/>
    <property type="match status" value="1"/>
</dbReference>
<evidence type="ECO:0000313" key="5">
    <source>
        <dbReference type="Proteomes" id="UP000544222"/>
    </source>
</evidence>
<gene>
    <name evidence="4" type="ORF">FHX64_000714</name>
</gene>